<dbReference type="InterPro" id="IPR017853">
    <property type="entry name" value="GH"/>
</dbReference>
<dbReference type="InterPro" id="IPR013780">
    <property type="entry name" value="Glyco_hydro_b"/>
</dbReference>
<accession>A0A1T4VB43</accession>
<feature type="binding site" evidence="9">
    <location>
        <position position="165"/>
    </location>
    <ligand>
        <name>Zn(2+)</name>
        <dbReference type="ChEBI" id="CHEBI:29105"/>
    </ligand>
</feature>
<organism evidence="13 14">
    <name type="scientific">Succinivibrio dextrinosolvens DSM 3072</name>
    <dbReference type="NCBI Taxonomy" id="1123324"/>
    <lineage>
        <taxon>Bacteria</taxon>
        <taxon>Pseudomonadati</taxon>
        <taxon>Pseudomonadota</taxon>
        <taxon>Gammaproteobacteria</taxon>
        <taxon>Aeromonadales</taxon>
        <taxon>Succinivibrionaceae</taxon>
        <taxon>Succinivibrio</taxon>
    </lineage>
</organism>
<proteinExistence type="inferred from homology"/>
<evidence type="ECO:0000256" key="1">
    <source>
        <dbReference type="ARBA" id="ARBA00001412"/>
    </source>
</evidence>
<feature type="domain" description="Beta-galactosidase trimerisation" evidence="11">
    <location>
        <begin position="401"/>
        <end position="607"/>
    </location>
</feature>
<dbReference type="Pfam" id="PF08532">
    <property type="entry name" value="Glyco_hydro_42M"/>
    <property type="match status" value="1"/>
</dbReference>
<dbReference type="PIRSF" id="PIRSF001084">
    <property type="entry name" value="B-galactosidase"/>
    <property type="match status" value="1"/>
</dbReference>
<feature type="binding site" evidence="8">
    <location>
        <position position="320"/>
    </location>
    <ligand>
        <name>substrate</name>
    </ligand>
</feature>
<dbReference type="Gene3D" id="3.20.20.80">
    <property type="entry name" value="Glycosidases"/>
    <property type="match status" value="1"/>
</dbReference>
<dbReference type="InterPro" id="IPR013738">
    <property type="entry name" value="Beta_galactosidase_Trimer"/>
</dbReference>
<evidence type="ECO:0000256" key="9">
    <source>
        <dbReference type="PIRSR" id="PIRSR001084-3"/>
    </source>
</evidence>
<dbReference type="GO" id="GO:0046872">
    <property type="term" value="F:metal ion binding"/>
    <property type="evidence" value="ECO:0007669"/>
    <property type="project" value="UniProtKB-KW"/>
</dbReference>
<gene>
    <name evidence="13" type="ORF">SAMN02745213_01218</name>
</gene>
<comment type="catalytic activity">
    <reaction evidence="1 6">
        <text>Hydrolysis of terminal non-reducing beta-D-galactose residues in beta-D-galactosides.</text>
        <dbReference type="EC" id="3.2.1.23"/>
    </reaction>
</comment>
<evidence type="ECO:0000256" key="5">
    <source>
        <dbReference type="ARBA" id="ARBA00023295"/>
    </source>
</evidence>
<evidence type="ECO:0000313" key="14">
    <source>
        <dbReference type="Proteomes" id="UP000242432"/>
    </source>
</evidence>
<sequence>MKFDPLFKQHKIFHGCDYNPEQWLDSPEILEKDIEMMKQAHCNIMSVGIFSWSMLEPEEGRYNFEWLDKILDKLNENGIKVFLATPSGARPTWMSKKYPEVLRVWENRVRALHGGRHNHCSSSPVYRQKVHDIDLKLAQRYANHPAVIGWHISNEFSGSCHCELCQKNFRIWMKNKYKTLDNLNKSYWSVFWSHVYTDWSEIESPSSIGENAVHALNLDWARFNTELCMDFCKHEIDTVKSVRADLPVTTNFMEYFYDYDYFEFAKILDFVSWDSYPQWHVFKDQEQTPLYTAMNHDLMRSLKGGQPFVLMESTPSLTNWRDTSKLKKPGMHKLSSLQALAHGADNIQYFQWRKSRGASEKFHGAVVDHVGHLNTRVGKEVCELGSILEKLGEIAGSRVDAKVAVVFDTQNWWAIDDAMGPRNVGKKYLEVVQDYYKVLWKHGINVDVIDETCPLDNYKLVIAPMTYMIRGDYAKRVTEFVRNGGTYVSSFWSGIVDDNDLTFLGGFPGPLSEVLGIWDEEIECLEDDETVKVKVGAEEFDATHLCALIHPHGDTKVLGTFNSDFFKDYAAVTVNSFGNGNAYYVASRIEYSYLDKLLSKILGDCRVESPIESLPFAVTCHTRYNADTEYLFIGNYSDKSADVTLKESYDDLLSGQKLTGAVTLKSYDFRILKKKK</sequence>
<protein>
    <recommendedName>
        <fullName evidence="3 6">Beta-galactosidase</fullName>
        <shortName evidence="6">Beta-gal</shortName>
        <ecNumber evidence="3 6">3.2.1.23</ecNumber>
    </recommendedName>
</protein>
<dbReference type="PANTHER" id="PTHR36447:SF1">
    <property type="entry name" value="BETA-GALACTOSIDASE GANA"/>
    <property type="match status" value="1"/>
</dbReference>
<name>A0A1T4VB43_9GAMM</name>
<feature type="binding site" evidence="9">
    <location>
        <position position="162"/>
    </location>
    <ligand>
        <name>Zn(2+)</name>
        <dbReference type="ChEBI" id="CHEBI:29105"/>
    </ligand>
</feature>
<dbReference type="InterPro" id="IPR003476">
    <property type="entry name" value="Glyco_hydro_42"/>
</dbReference>
<keyword evidence="4 6" id="KW-0378">Hydrolase</keyword>
<evidence type="ECO:0000256" key="6">
    <source>
        <dbReference type="PIRNR" id="PIRNR001084"/>
    </source>
</evidence>
<feature type="domain" description="Glycoside hydrolase family 42 N-terminal" evidence="10">
    <location>
        <begin position="17"/>
        <end position="391"/>
    </location>
</feature>
<evidence type="ECO:0000259" key="12">
    <source>
        <dbReference type="Pfam" id="PF08533"/>
    </source>
</evidence>
<dbReference type="Pfam" id="PF02449">
    <property type="entry name" value="Glyco_hydro_42"/>
    <property type="match status" value="1"/>
</dbReference>
<feature type="active site" description="Nucleophile" evidence="7">
    <location>
        <position position="312"/>
    </location>
</feature>
<evidence type="ECO:0000259" key="11">
    <source>
        <dbReference type="Pfam" id="PF08532"/>
    </source>
</evidence>
<evidence type="ECO:0000313" key="13">
    <source>
        <dbReference type="EMBL" id="SKA62189.1"/>
    </source>
</evidence>
<feature type="binding site" evidence="9">
    <location>
        <position position="120"/>
    </location>
    <ligand>
        <name>Zn(2+)</name>
        <dbReference type="ChEBI" id="CHEBI:29105"/>
    </ligand>
</feature>
<dbReference type="GO" id="GO:0006012">
    <property type="term" value="P:galactose metabolic process"/>
    <property type="evidence" value="ECO:0007669"/>
    <property type="project" value="InterPro"/>
</dbReference>
<feature type="binding site" evidence="8">
    <location>
        <position position="154"/>
    </location>
    <ligand>
        <name>substrate</name>
    </ligand>
</feature>
<dbReference type="InterPro" id="IPR029062">
    <property type="entry name" value="Class_I_gatase-like"/>
</dbReference>
<keyword evidence="9" id="KW-0479">Metal-binding</keyword>
<feature type="active site" description="Proton donor" evidence="7">
    <location>
        <position position="155"/>
    </location>
</feature>
<keyword evidence="5 6" id="KW-0326">Glycosidase</keyword>
<dbReference type="InterPro" id="IPR013529">
    <property type="entry name" value="Glyco_hydro_42_N"/>
</dbReference>
<evidence type="ECO:0000256" key="3">
    <source>
        <dbReference type="ARBA" id="ARBA00012756"/>
    </source>
</evidence>
<keyword evidence="9" id="KW-0862">Zinc</keyword>
<evidence type="ECO:0000256" key="4">
    <source>
        <dbReference type="ARBA" id="ARBA00022801"/>
    </source>
</evidence>
<dbReference type="AlphaFoldDB" id="A0A1T4VB43"/>
<evidence type="ECO:0000256" key="2">
    <source>
        <dbReference type="ARBA" id="ARBA00005940"/>
    </source>
</evidence>
<evidence type="ECO:0000256" key="7">
    <source>
        <dbReference type="PIRSR" id="PIRSR001084-1"/>
    </source>
</evidence>
<dbReference type="Pfam" id="PF08533">
    <property type="entry name" value="Glyco_hydro_42C"/>
    <property type="match status" value="1"/>
</dbReference>
<dbReference type="PANTHER" id="PTHR36447">
    <property type="entry name" value="BETA-GALACTOSIDASE GANA"/>
    <property type="match status" value="1"/>
</dbReference>
<dbReference type="InterPro" id="IPR013739">
    <property type="entry name" value="Beta_galactosidase_C"/>
</dbReference>
<dbReference type="Gene3D" id="3.40.50.880">
    <property type="match status" value="1"/>
</dbReference>
<comment type="similarity">
    <text evidence="2 6">Belongs to the glycosyl hydrolase 42 family.</text>
</comment>
<dbReference type="CDD" id="cd03143">
    <property type="entry name" value="A4_beta-galactosidase_middle_domain"/>
    <property type="match status" value="1"/>
</dbReference>
<evidence type="ECO:0000259" key="10">
    <source>
        <dbReference type="Pfam" id="PF02449"/>
    </source>
</evidence>
<feature type="binding site" evidence="9">
    <location>
        <position position="160"/>
    </location>
    <ligand>
        <name>Zn(2+)</name>
        <dbReference type="ChEBI" id="CHEBI:29105"/>
    </ligand>
</feature>
<dbReference type="SUPFAM" id="SSF51445">
    <property type="entry name" value="(Trans)glycosidases"/>
    <property type="match status" value="1"/>
</dbReference>
<dbReference type="RefSeq" id="WP_078928705.1">
    <property type="nucleotide sequence ID" value="NZ_FUXX01000017.1"/>
</dbReference>
<dbReference type="GO" id="GO:0009341">
    <property type="term" value="C:beta-galactosidase complex"/>
    <property type="evidence" value="ECO:0007669"/>
    <property type="project" value="InterPro"/>
</dbReference>
<feature type="binding site" evidence="8">
    <location>
        <position position="116"/>
    </location>
    <ligand>
        <name>substrate</name>
    </ligand>
</feature>
<dbReference type="EMBL" id="FUXX01000017">
    <property type="protein sequence ID" value="SKA62189.1"/>
    <property type="molecule type" value="Genomic_DNA"/>
</dbReference>
<dbReference type="SUPFAM" id="SSF52317">
    <property type="entry name" value="Class I glutamine amidotransferase-like"/>
    <property type="match status" value="1"/>
</dbReference>
<feature type="domain" description="Beta-galactosidase C-terminal" evidence="12">
    <location>
        <begin position="618"/>
        <end position="674"/>
    </location>
</feature>
<dbReference type="GO" id="GO:0004565">
    <property type="term" value="F:beta-galactosidase activity"/>
    <property type="evidence" value="ECO:0007669"/>
    <property type="project" value="UniProtKB-EC"/>
</dbReference>
<dbReference type="Gene3D" id="2.60.40.1180">
    <property type="entry name" value="Golgi alpha-mannosidase II"/>
    <property type="match status" value="1"/>
</dbReference>
<dbReference type="EC" id="3.2.1.23" evidence="3 6"/>
<reference evidence="14" key="1">
    <citation type="submission" date="2017-02" db="EMBL/GenBank/DDBJ databases">
        <authorList>
            <person name="Varghese N."/>
            <person name="Submissions S."/>
        </authorList>
    </citation>
    <scope>NUCLEOTIDE SEQUENCE [LARGE SCALE GENOMIC DNA]</scope>
    <source>
        <strain evidence="14">DSM 3072</strain>
    </source>
</reference>
<dbReference type="Proteomes" id="UP000242432">
    <property type="component" value="Unassembled WGS sequence"/>
</dbReference>
<evidence type="ECO:0000256" key="8">
    <source>
        <dbReference type="PIRSR" id="PIRSR001084-2"/>
    </source>
</evidence>
<keyword evidence="14" id="KW-1185">Reference proteome</keyword>